<keyword evidence="6 9" id="KW-1133">Transmembrane helix</keyword>
<dbReference type="GO" id="GO:0032217">
    <property type="term" value="F:riboflavin transmembrane transporter activity"/>
    <property type="evidence" value="ECO:0007669"/>
    <property type="project" value="UniProtKB-UniRule"/>
</dbReference>
<keyword evidence="4 8" id="KW-1003">Cell membrane</keyword>
<comment type="similarity">
    <text evidence="2 8">Belongs to the prokaryotic riboflavin transporter (P-RFT) (TC 2.A.87) family.</text>
</comment>
<keyword evidence="5 9" id="KW-0812">Transmembrane</keyword>
<gene>
    <name evidence="10" type="ORF">JOD01_001421</name>
</gene>
<dbReference type="InterPro" id="IPR025720">
    <property type="entry name" value="RibU"/>
</dbReference>
<feature type="transmembrane region" description="Helical" evidence="9">
    <location>
        <begin position="166"/>
        <end position="190"/>
    </location>
</feature>
<evidence type="ECO:0000313" key="11">
    <source>
        <dbReference type="Proteomes" id="UP000717624"/>
    </source>
</evidence>
<dbReference type="PANTHER" id="PTHR38438">
    <property type="entry name" value="RIBOFLAVIN TRANSPORTER RIBU"/>
    <property type="match status" value="1"/>
</dbReference>
<comment type="function">
    <text evidence="8">Probably a riboflavin-binding protein that interacts with the energy-coupling factor (ECF) ABC-transporter complex.</text>
</comment>
<comment type="caution">
    <text evidence="10">The sequence shown here is derived from an EMBL/GenBank/DDBJ whole genome shotgun (WGS) entry which is preliminary data.</text>
</comment>
<dbReference type="PIRSF" id="PIRSF037778">
    <property type="entry name" value="UCP037778_transp_RibU"/>
    <property type="match status" value="1"/>
</dbReference>
<proteinExistence type="inferred from homology"/>
<accession>A0A938Y0K3</accession>
<feature type="transmembrane region" description="Helical" evidence="9">
    <location>
        <begin position="51"/>
        <end position="70"/>
    </location>
</feature>
<keyword evidence="11" id="KW-1185">Reference proteome</keyword>
<organism evidence="10 11">
    <name type="scientific">Brevibacillus fulvus</name>
    <dbReference type="NCBI Taxonomy" id="1125967"/>
    <lineage>
        <taxon>Bacteria</taxon>
        <taxon>Bacillati</taxon>
        <taxon>Bacillota</taxon>
        <taxon>Bacilli</taxon>
        <taxon>Bacillales</taxon>
        <taxon>Paenibacillaceae</taxon>
        <taxon>Brevibacillus</taxon>
    </lineage>
</organism>
<keyword evidence="7 8" id="KW-0472">Membrane</keyword>
<keyword evidence="3 8" id="KW-0813">Transport</keyword>
<reference evidence="10" key="1">
    <citation type="submission" date="2021-01" db="EMBL/GenBank/DDBJ databases">
        <title>Genomic Encyclopedia of Type Strains, Phase IV (KMG-IV): sequencing the most valuable type-strain genomes for metagenomic binning, comparative biology and taxonomic classification.</title>
        <authorList>
            <person name="Goeker M."/>
        </authorList>
    </citation>
    <scope>NUCLEOTIDE SEQUENCE</scope>
    <source>
        <strain evidence="10">DSM 25523</strain>
    </source>
</reference>
<evidence type="ECO:0000256" key="6">
    <source>
        <dbReference type="ARBA" id="ARBA00022989"/>
    </source>
</evidence>
<feature type="transmembrane region" description="Helical" evidence="9">
    <location>
        <begin position="90"/>
        <end position="106"/>
    </location>
</feature>
<dbReference type="AlphaFoldDB" id="A0A938Y0K3"/>
<evidence type="ECO:0000256" key="9">
    <source>
        <dbReference type="SAM" id="Phobius"/>
    </source>
</evidence>
<feature type="transmembrane region" description="Helical" evidence="9">
    <location>
        <begin position="118"/>
        <end position="146"/>
    </location>
</feature>
<dbReference type="RefSeq" id="WP_204517537.1">
    <property type="nucleotide sequence ID" value="NZ_BAABIN010000033.1"/>
</dbReference>
<dbReference type="Proteomes" id="UP000717624">
    <property type="component" value="Unassembled WGS sequence"/>
</dbReference>
<evidence type="ECO:0000256" key="3">
    <source>
        <dbReference type="ARBA" id="ARBA00022448"/>
    </source>
</evidence>
<evidence type="ECO:0000256" key="4">
    <source>
        <dbReference type="ARBA" id="ARBA00022475"/>
    </source>
</evidence>
<evidence type="ECO:0000256" key="1">
    <source>
        <dbReference type="ARBA" id="ARBA00004651"/>
    </source>
</evidence>
<comment type="subcellular location">
    <subcellularLocation>
        <location evidence="1">Cell membrane</location>
        <topology evidence="1">Multi-pass membrane protein</topology>
    </subcellularLocation>
</comment>
<evidence type="ECO:0000256" key="7">
    <source>
        <dbReference type="ARBA" id="ARBA00023136"/>
    </source>
</evidence>
<dbReference type="Gene3D" id="1.10.1760.20">
    <property type="match status" value="1"/>
</dbReference>
<dbReference type="InterPro" id="IPR024529">
    <property type="entry name" value="ECF_trnsprt_substrate-spec"/>
</dbReference>
<protein>
    <recommendedName>
        <fullName evidence="8">Riboflavin transporter</fullName>
    </recommendedName>
</protein>
<dbReference type="Pfam" id="PF12822">
    <property type="entry name" value="ECF_trnsprt"/>
    <property type="match status" value="1"/>
</dbReference>
<evidence type="ECO:0000256" key="5">
    <source>
        <dbReference type="ARBA" id="ARBA00022692"/>
    </source>
</evidence>
<evidence type="ECO:0000313" key="10">
    <source>
        <dbReference type="EMBL" id="MBM7589821.1"/>
    </source>
</evidence>
<dbReference type="EMBL" id="JAFBEB010000003">
    <property type="protein sequence ID" value="MBM7589821.1"/>
    <property type="molecule type" value="Genomic_DNA"/>
</dbReference>
<dbReference type="GO" id="GO:0005886">
    <property type="term" value="C:plasma membrane"/>
    <property type="evidence" value="ECO:0007669"/>
    <property type="project" value="UniProtKB-SubCell"/>
</dbReference>
<evidence type="ECO:0000256" key="2">
    <source>
        <dbReference type="ARBA" id="ARBA00005540"/>
    </source>
</evidence>
<feature type="transmembrane region" description="Helical" evidence="9">
    <location>
        <begin position="20"/>
        <end position="44"/>
    </location>
</feature>
<sequence>MRQTEIHVEQTMQTRKLVTIPLLAAVGVILQMLEFPLPVIPAFLKLDFSTLPGLIGGLVFGPVAGMMIELLKNALHMLLHNTDGLLVGEVANFVAGTIFIWSAVFLQRKGQGKSGFVLGLALGTVLMTIAMSVANVYFLMPAYAALSRLPLDQMLESMHIDSLWSLILYAIAPFNLIKGLALSLVAYPIYSKIAAKLRIGG</sequence>
<name>A0A938Y0K3_9BACL</name>
<dbReference type="PANTHER" id="PTHR38438:SF1">
    <property type="entry name" value="RIBOFLAVIN TRANSPORTER RIBU"/>
    <property type="match status" value="1"/>
</dbReference>
<evidence type="ECO:0000256" key="8">
    <source>
        <dbReference type="PIRNR" id="PIRNR037778"/>
    </source>
</evidence>